<dbReference type="InterPro" id="IPR001226">
    <property type="entry name" value="Flavodoxin_CS"/>
</dbReference>
<organism evidence="9 10">
    <name type="scientific">Clostridium mobile</name>
    <dbReference type="NCBI Taxonomy" id="2841512"/>
    <lineage>
        <taxon>Bacteria</taxon>
        <taxon>Bacillati</taxon>
        <taxon>Bacillota</taxon>
        <taxon>Clostridia</taxon>
        <taxon>Eubacteriales</taxon>
        <taxon>Clostridiaceae</taxon>
        <taxon>Clostridium</taxon>
    </lineage>
</organism>
<sequence length="142" mass="15530">MKNVLIVYWSGTGNTEQMAAAIAEGAKKENVEVELLHVSQATLDKVKNANAVALGCPSMGSEVLEEYEMEPFVESISNDISGKPLALFGSYDWGDGQWMREWVERMEGCGANLIHEGLIIHLTPEEDGLEECKELGSKLAEA</sequence>
<comment type="similarity">
    <text evidence="2 7">Belongs to the flavodoxin family.</text>
</comment>
<evidence type="ECO:0000256" key="3">
    <source>
        <dbReference type="ARBA" id="ARBA00022448"/>
    </source>
</evidence>
<name>A0ABS6EG14_9CLOT</name>
<accession>A0ABS6EG14</accession>
<keyword evidence="3 7" id="KW-0813">Transport</keyword>
<comment type="function">
    <text evidence="7">Low-potential electron donor to a number of redox enzymes.</text>
</comment>
<keyword evidence="10" id="KW-1185">Reference proteome</keyword>
<dbReference type="RefSeq" id="WP_216438472.1">
    <property type="nucleotide sequence ID" value="NZ_JAHLQF010000002.1"/>
</dbReference>
<dbReference type="InterPro" id="IPR008254">
    <property type="entry name" value="Flavodoxin/NO_synth"/>
</dbReference>
<dbReference type="Pfam" id="PF00258">
    <property type="entry name" value="Flavodoxin_1"/>
    <property type="match status" value="1"/>
</dbReference>
<evidence type="ECO:0000256" key="5">
    <source>
        <dbReference type="ARBA" id="ARBA00022643"/>
    </source>
</evidence>
<evidence type="ECO:0000256" key="2">
    <source>
        <dbReference type="ARBA" id="ARBA00005267"/>
    </source>
</evidence>
<feature type="domain" description="Flavodoxin-like" evidence="8">
    <location>
        <begin position="4"/>
        <end position="140"/>
    </location>
</feature>
<protein>
    <recommendedName>
        <fullName evidence="7">Flavodoxin</fullName>
    </recommendedName>
</protein>
<dbReference type="PANTHER" id="PTHR43717">
    <property type="entry name" value="ANAEROBIC NITRIC OXIDE REDUCTASE FLAVORUBREDOXIN"/>
    <property type="match status" value="1"/>
</dbReference>
<dbReference type="NCBIfam" id="NF004049">
    <property type="entry name" value="PRK05568.1"/>
    <property type="match status" value="1"/>
</dbReference>
<comment type="cofactor">
    <cofactor evidence="1 7">
        <name>FMN</name>
        <dbReference type="ChEBI" id="CHEBI:58210"/>
    </cofactor>
</comment>
<dbReference type="PROSITE" id="PS00201">
    <property type="entry name" value="FLAVODOXIN"/>
    <property type="match status" value="1"/>
</dbReference>
<evidence type="ECO:0000259" key="8">
    <source>
        <dbReference type="PROSITE" id="PS50902"/>
    </source>
</evidence>
<comment type="caution">
    <text evidence="9">The sequence shown here is derived from an EMBL/GenBank/DDBJ whole genome shotgun (WGS) entry which is preliminary data.</text>
</comment>
<dbReference type="PANTHER" id="PTHR43717:SF1">
    <property type="entry name" value="ANAEROBIC NITRIC OXIDE REDUCTASE FLAVORUBREDOXIN"/>
    <property type="match status" value="1"/>
</dbReference>
<dbReference type="NCBIfam" id="TIGR01753">
    <property type="entry name" value="flav_short"/>
    <property type="match status" value="1"/>
</dbReference>
<evidence type="ECO:0000256" key="1">
    <source>
        <dbReference type="ARBA" id="ARBA00001917"/>
    </source>
</evidence>
<dbReference type="Proteomes" id="UP000726170">
    <property type="component" value="Unassembled WGS sequence"/>
</dbReference>
<dbReference type="PROSITE" id="PS50902">
    <property type="entry name" value="FLAVODOXIN_LIKE"/>
    <property type="match status" value="1"/>
</dbReference>
<evidence type="ECO:0000256" key="6">
    <source>
        <dbReference type="ARBA" id="ARBA00022982"/>
    </source>
</evidence>
<keyword evidence="5 7" id="KW-0288">FMN</keyword>
<gene>
    <name evidence="9" type="ORF">KQI86_06495</name>
</gene>
<dbReference type="EMBL" id="JAHLQF010000002">
    <property type="protein sequence ID" value="MBU5483973.1"/>
    <property type="molecule type" value="Genomic_DNA"/>
</dbReference>
<keyword evidence="4 7" id="KW-0285">Flavoprotein</keyword>
<reference evidence="9 10" key="1">
    <citation type="submission" date="2021-06" db="EMBL/GenBank/DDBJ databases">
        <authorList>
            <person name="Sun Q."/>
            <person name="Li D."/>
        </authorList>
    </citation>
    <scope>NUCLEOTIDE SEQUENCE [LARGE SCALE GENOMIC DNA]</scope>
    <source>
        <strain evidence="9 10">MSJ-11</strain>
    </source>
</reference>
<evidence type="ECO:0000313" key="10">
    <source>
        <dbReference type="Proteomes" id="UP000726170"/>
    </source>
</evidence>
<evidence type="ECO:0000313" key="9">
    <source>
        <dbReference type="EMBL" id="MBU5483973.1"/>
    </source>
</evidence>
<evidence type="ECO:0000256" key="7">
    <source>
        <dbReference type="RuleBase" id="RU367037"/>
    </source>
</evidence>
<keyword evidence="6 7" id="KW-0249">Electron transport</keyword>
<proteinExistence type="inferred from homology"/>
<evidence type="ECO:0000256" key="4">
    <source>
        <dbReference type="ARBA" id="ARBA00022630"/>
    </source>
</evidence>
<dbReference type="InterPro" id="IPR010087">
    <property type="entry name" value="Flav_short"/>
</dbReference>